<dbReference type="EMBL" id="CP003740">
    <property type="protein sequence ID" value="AGI65848.1"/>
    <property type="molecule type" value="Genomic_DNA"/>
</dbReference>
<dbReference type="KEGG" id="oat:OAN307_c00720"/>
<dbReference type="eggNOG" id="COG0684">
    <property type="taxonomic scope" value="Bacteria"/>
</dbReference>
<sequence length="148" mass="15269">MDGVGGMETAISPLFDAHIAGCAVVVDNCSGGIGFVTDSPMRDLVGIQDVGLAAWCNGLNPNSPYANGPGCVGFDASVGGQLVPSGDIIVADIDGVVVVPHARIDRVIAKLDSVRAAETAMEAKVKSEFSEHSRIIQMLTDGRAVMED</sequence>
<dbReference type="InterPro" id="IPR005493">
    <property type="entry name" value="RraA/RraA-like"/>
</dbReference>
<protein>
    <submittedName>
        <fullName evidence="2">Uncharacterized protein</fullName>
    </submittedName>
</protein>
<feature type="binding site" evidence="1">
    <location>
        <position position="42"/>
    </location>
    <ligand>
        <name>substrate</name>
    </ligand>
</feature>
<dbReference type="STRING" id="391626.OAN307_c00720"/>
<dbReference type="Proteomes" id="UP000005307">
    <property type="component" value="Chromosome"/>
</dbReference>
<dbReference type="HOGENOM" id="CLU_1756968_0_0_5"/>
<gene>
    <name evidence="2" type="ORF">OAN307_c00720</name>
</gene>
<keyword evidence="3" id="KW-1185">Reference proteome</keyword>
<name>M9R263_9RHOB</name>
<proteinExistence type="predicted"/>
<evidence type="ECO:0000313" key="2">
    <source>
        <dbReference type="EMBL" id="AGI65848.1"/>
    </source>
</evidence>
<keyword evidence="1" id="KW-0460">Magnesium</keyword>
<reference evidence="2 3" key="1">
    <citation type="journal article" date="2013" name="PLoS ONE">
        <title>Poles Apart: Arctic and Antarctic Octadecabacter strains Share High Genome Plasticity and a New Type of Xanthorhodopsin.</title>
        <authorList>
            <person name="Vollmers J."/>
            <person name="Voget S."/>
            <person name="Dietrich S."/>
            <person name="Gollnow K."/>
            <person name="Smits M."/>
            <person name="Meyer K."/>
            <person name="Brinkhoff T."/>
            <person name="Simon M."/>
            <person name="Daniel R."/>
        </authorList>
    </citation>
    <scope>NUCLEOTIDE SEQUENCE [LARGE SCALE GENOMIC DNA]</scope>
    <source>
        <strain evidence="2 3">307</strain>
    </source>
</reference>
<dbReference type="Gene3D" id="3.50.30.40">
    <property type="entry name" value="Ribonuclease E inhibitor RraA/RraA-like"/>
    <property type="match status" value="1"/>
</dbReference>
<dbReference type="SUPFAM" id="SSF89562">
    <property type="entry name" value="RraA-like"/>
    <property type="match status" value="1"/>
</dbReference>
<dbReference type="RefSeq" id="WP_015497912.1">
    <property type="nucleotide sequence ID" value="NC_020911.1"/>
</dbReference>
<dbReference type="Pfam" id="PF03737">
    <property type="entry name" value="RraA-like"/>
    <property type="match status" value="1"/>
</dbReference>
<dbReference type="GO" id="GO:0046872">
    <property type="term" value="F:metal ion binding"/>
    <property type="evidence" value="ECO:0007669"/>
    <property type="project" value="UniProtKB-KW"/>
</dbReference>
<evidence type="ECO:0000256" key="1">
    <source>
        <dbReference type="PIRSR" id="PIRSR605493-1"/>
    </source>
</evidence>
<comment type="cofactor">
    <cofactor evidence="1">
        <name>Mg(2+)</name>
        <dbReference type="ChEBI" id="CHEBI:18420"/>
    </cofactor>
</comment>
<dbReference type="AlphaFoldDB" id="M9R263"/>
<evidence type="ECO:0000313" key="3">
    <source>
        <dbReference type="Proteomes" id="UP000005307"/>
    </source>
</evidence>
<feature type="binding site" evidence="1">
    <location>
        <position position="43"/>
    </location>
    <ligand>
        <name>Mg(2+)</name>
        <dbReference type="ChEBI" id="CHEBI:18420"/>
    </ligand>
</feature>
<organism evidence="2 3">
    <name type="scientific">Octadecabacter antarcticus 307</name>
    <dbReference type="NCBI Taxonomy" id="391626"/>
    <lineage>
        <taxon>Bacteria</taxon>
        <taxon>Pseudomonadati</taxon>
        <taxon>Pseudomonadota</taxon>
        <taxon>Alphaproteobacteria</taxon>
        <taxon>Rhodobacterales</taxon>
        <taxon>Roseobacteraceae</taxon>
        <taxon>Octadecabacter</taxon>
    </lineage>
</organism>
<accession>M9R263</accession>
<dbReference type="InterPro" id="IPR036704">
    <property type="entry name" value="RraA/RraA-like_sf"/>
</dbReference>
<keyword evidence="1" id="KW-0479">Metal-binding</keyword>